<evidence type="ECO:0000313" key="2">
    <source>
        <dbReference type="Proteomes" id="UP000789525"/>
    </source>
</evidence>
<evidence type="ECO:0000313" key="1">
    <source>
        <dbReference type="EMBL" id="CAG8576524.1"/>
    </source>
</evidence>
<keyword evidence="2" id="KW-1185">Reference proteome</keyword>
<reference evidence="1" key="1">
    <citation type="submission" date="2021-06" db="EMBL/GenBank/DDBJ databases">
        <authorList>
            <person name="Kallberg Y."/>
            <person name="Tangrot J."/>
            <person name="Rosling A."/>
        </authorList>
    </citation>
    <scope>NUCLEOTIDE SEQUENCE</scope>
    <source>
        <strain evidence="1">CL356</strain>
    </source>
</reference>
<organism evidence="1 2">
    <name type="scientific">Acaulospora colombiana</name>
    <dbReference type="NCBI Taxonomy" id="27376"/>
    <lineage>
        <taxon>Eukaryota</taxon>
        <taxon>Fungi</taxon>
        <taxon>Fungi incertae sedis</taxon>
        <taxon>Mucoromycota</taxon>
        <taxon>Glomeromycotina</taxon>
        <taxon>Glomeromycetes</taxon>
        <taxon>Diversisporales</taxon>
        <taxon>Acaulosporaceae</taxon>
        <taxon>Acaulospora</taxon>
    </lineage>
</organism>
<gene>
    <name evidence="1" type="ORF">ACOLOM_LOCUS5806</name>
</gene>
<dbReference type="Proteomes" id="UP000789525">
    <property type="component" value="Unassembled WGS sequence"/>
</dbReference>
<protein>
    <submittedName>
        <fullName evidence="1">10251_t:CDS:1</fullName>
    </submittedName>
</protein>
<accession>A0ACA9M9N4</accession>
<name>A0ACA9M9N4_9GLOM</name>
<sequence>MGTKERESTGIDSDSSEVEIKATEKKRKHDLTPVDIQRQQVERLLQRADKPVNIPEILDKPKLKAPKDIVRNVQVRAPVAANSMCIEHIVEGNIHD</sequence>
<comment type="caution">
    <text evidence="1">The sequence shown here is derived from an EMBL/GenBank/DDBJ whole genome shotgun (WGS) entry which is preliminary data.</text>
</comment>
<dbReference type="EMBL" id="CAJVPT010011096">
    <property type="protein sequence ID" value="CAG8576524.1"/>
    <property type="molecule type" value="Genomic_DNA"/>
</dbReference>
<proteinExistence type="predicted"/>